<protein>
    <recommendedName>
        <fullName evidence="3">Lipoprotein</fullName>
    </recommendedName>
</protein>
<dbReference type="RefSeq" id="WP_012694224.1">
    <property type="nucleotide sequence ID" value="NC_012526.1"/>
</dbReference>
<gene>
    <name evidence="1" type="ordered locus">Deide_20821</name>
</gene>
<reference evidence="1 2" key="1">
    <citation type="journal article" date="2009" name="PLoS Genet.">
        <title>Alliance of proteomics and genomics to unravel the specificities of Sahara bacterium Deinococcus deserti.</title>
        <authorList>
            <person name="de Groot A."/>
            <person name="Dulermo R."/>
            <person name="Ortet P."/>
            <person name="Blanchard L."/>
            <person name="Guerin P."/>
            <person name="Fernandez B."/>
            <person name="Vacherie B."/>
            <person name="Dossat C."/>
            <person name="Jolivet E."/>
            <person name="Siguier P."/>
            <person name="Chandler M."/>
            <person name="Barakat M."/>
            <person name="Dedieu A."/>
            <person name="Barbe V."/>
            <person name="Heulin T."/>
            <person name="Sommer S."/>
            <person name="Achouak W."/>
            <person name="Armengaud J."/>
        </authorList>
    </citation>
    <scope>NUCLEOTIDE SEQUENCE [LARGE SCALE GENOMIC DNA]</scope>
    <source>
        <strain evidence="2">DSM 17065 / CIP 109153 / LMG 22923 / VCD115</strain>
    </source>
</reference>
<proteinExistence type="predicted"/>
<name>C1CYS3_DEIDV</name>
<dbReference type="HOGENOM" id="CLU_1486741_0_0_0"/>
<dbReference type="AlphaFoldDB" id="C1CYS3"/>
<dbReference type="STRING" id="546414.Deide_20821"/>
<dbReference type="Proteomes" id="UP000002208">
    <property type="component" value="Chromosome"/>
</dbReference>
<evidence type="ECO:0008006" key="3">
    <source>
        <dbReference type="Google" id="ProtNLM"/>
    </source>
</evidence>
<evidence type="ECO:0000313" key="2">
    <source>
        <dbReference type="Proteomes" id="UP000002208"/>
    </source>
</evidence>
<sequence>MAKRHPLRCLGLVLMLSACDPQGLDLYDPVDARDYARSCARGREDVYCEALLPTLAGIQGPASLIMPNIGDQERAAHLARLLGEKGMTVDTFLRRESAKAAFARANIFPVARLTTGIHATLDGKLHQVVCKSFMHSPALSHQDCQIDHLGARNALAHRRPTSDSVYLTTAASQDISPFFWF</sequence>
<keyword evidence="2" id="KW-1185">Reference proteome</keyword>
<organism evidence="1 2">
    <name type="scientific">Deinococcus deserti (strain DSM 17065 / CIP 109153 / LMG 22923 / VCD115)</name>
    <dbReference type="NCBI Taxonomy" id="546414"/>
    <lineage>
        <taxon>Bacteria</taxon>
        <taxon>Thermotogati</taxon>
        <taxon>Deinococcota</taxon>
        <taxon>Deinococci</taxon>
        <taxon>Deinococcales</taxon>
        <taxon>Deinococcaceae</taxon>
        <taxon>Deinococcus</taxon>
    </lineage>
</organism>
<dbReference type="PaxDb" id="546414-Deide_20821"/>
<dbReference type="EMBL" id="CP001114">
    <property type="protein sequence ID" value="ACO47103.1"/>
    <property type="molecule type" value="Genomic_DNA"/>
</dbReference>
<dbReference type="KEGG" id="ddr:Deide_20821"/>
<dbReference type="PROSITE" id="PS51257">
    <property type="entry name" value="PROKAR_LIPOPROTEIN"/>
    <property type="match status" value="1"/>
</dbReference>
<accession>C1CYS3</accession>
<evidence type="ECO:0000313" key="1">
    <source>
        <dbReference type="EMBL" id="ACO47103.1"/>
    </source>
</evidence>